<dbReference type="AlphaFoldDB" id="A0A841FB32"/>
<evidence type="ECO:0000313" key="3">
    <source>
        <dbReference type="EMBL" id="MBB6032984.1"/>
    </source>
</evidence>
<dbReference type="NCBIfam" id="TIGR01451">
    <property type="entry name" value="B_ant_repeat"/>
    <property type="match status" value="1"/>
</dbReference>
<protein>
    <submittedName>
        <fullName evidence="3">Putative repeat protein (TIGR01451 family)</fullName>
    </submittedName>
</protein>
<gene>
    <name evidence="3" type="ORF">HNR73_000831</name>
</gene>
<feature type="domain" description="DUF11" evidence="2">
    <location>
        <begin position="54"/>
        <end position="139"/>
    </location>
</feature>
<evidence type="ECO:0000313" key="4">
    <source>
        <dbReference type="Proteomes" id="UP000548476"/>
    </source>
</evidence>
<evidence type="ECO:0000256" key="1">
    <source>
        <dbReference type="SAM" id="Phobius"/>
    </source>
</evidence>
<dbReference type="GO" id="GO:0005975">
    <property type="term" value="P:carbohydrate metabolic process"/>
    <property type="evidence" value="ECO:0007669"/>
    <property type="project" value="UniProtKB-ARBA"/>
</dbReference>
<dbReference type="InterPro" id="IPR001434">
    <property type="entry name" value="OmcB-like_DUF11"/>
</dbReference>
<reference evidence="3 4" key="1">
    <citation type="submission" date="2020-08" db="EMBL/GenBank/DDBJ databases">
        <title>Genomic Encyclopedia of Type Strains, Phase IV (KMG-IV): sequencing the most valuable type-strain genomes for metagenomic binning, comparative biology and taxonomic classification.</title>
        <authorList>
            <person name="Goeker M."/>
        </authorList>
    </citation>
    <scope>NUCLEOTIDE SEQUENCE [LARGE SCALE GENOMIC DNA]</scope>
    <source>
        <strain evidence="3 4">YIM 65646</strain>
    </source>
</reference>
<dbReference type="Proteomes" id="UP000548476">
    <property type="component" value="Unassembled WGS sequence"/>
</dbReference>
<dbReference type="Gene3D" id="2.60.40.10">
    <property type="entry name" value="Immunoglobulins"/>
    <property type="match status" value="1"/>
</dbReference>
<name>A0A841FB32_9ACTN</name>
<dbReference type="RefSeq" id="WP_184785908.1">
    <property type="nucleotide sequence ID" value="NZ_BONT01000020.1"/>
</dbReference>
<dbReference type="InterPro" id="IPR013783">
    <property type="entry name" value="Ig-like_fold"/>
</dbReference>
<accession>A0A841FB32</accession>
<feature type="transmembrane region" description="Helical" evidence="1">
    <location>
        <begin position="165"/>
        <end position="186"/>
    </location>
</feature>
<keyword evidence="1" id="KW-0472">Membrane</keyword>
<dbReference type="EMBL" id="JACHGT010000002">
    <property type="protein sequence ID" value="MBB6032984.1"/>
    <property type="molecule type" value="Genomic_DNA"/>
</dbReference>
<dbReference type="Pfam" id="PF01345">
    <property type="entry name" value="DUF11"/>
    <property type="match status" value="1"/>
</dbReference>
<evidence type="ECO:0000259" key="2">
    <source>
        <dbReference type="Pfam" id="PF01345"/>
    </source>
</evidence>
<dbReference type="InterPro" id="IPR047589">
    <property type="entry name" value="DUF11_rpt"/>
</dbReference>
<organism evidence="3 4">
    <name type="scientific">Phytomonospora endophytica</name>
    <dbReference type="NCBI Taxonomy" id="714109"/>
    <lineage>
        <taxon>Bacteria</taxon>
        <taxon>Bacillati</taxon>
        <taxon>Actinomycetota</taxon>
        <taxon>Actinomycetes</taxon>
        <taxon>Micromonosporales</taxon>
        <taxon>Micromonosporaceae</taxon>
        <taxon>Phytomonospora</taxon>
    </lineage>
</organism>
<proteinExistence type="predicted"/>
<sequence length="207" mass="21560">MHPFTFLLPLLSAGALAHGVEPRPEPGPDPSVVDAAELGATIAPKLVVDVDNGVARLAEGEPVTYTLTVGNDSPARYDDVVVSQALPRGVRLTTAEGSHTVEPGQVTWLVALAPGERRVLTVTGRVGDGGEHLVATACVAPGPGRPLSACDSDDDAFRPLPAHAGWAPVATAVLTGIVVTGSVWLLRLRSRLNDAPKGGKARRWRLI</sequence>
<keyword evidence="1" id="KW-1133">Transmembrane helix</keyword>
<keyword evidence="1" id="KW-0812">Transmembrane</keyword>
<keyword evidence="4" id="KW-1185">Reference proteome</keyword>
<comment type="caution">
    <text evidence="3">The sequence shown here is derived from an EMBL/GenBank/DDBJ whole genome shotgun (WGS) entry which is preliminary data.</text>
</comment>